<dbReference type="InterPro" id="IPR036291">
    <property type="entry name" value="NAD(P)-bd_dom_sf"/>
</dbReference>
<dbReference type="PANTHER" id="PTHR43157">
    <property type="entry name" value="PHOSPHATIDYLINOSITOL-GLYCAN BIOSYNTHESIS CLASS F PROTEIN-RELATED"/>
    <property type="match status" value="1"/>
</dbReference>
<sequence>MIEPNTSLVVVKLMVVTNNRYSPRFNFVAKVQSLLDISTAALRHQATIETPWSEWGPETVRVVPNSTPDEDPNLGYLTSSSCGAKLCFHWRNDLEIFDFNCSPFTKLIQHPRTEEGLGPRIPDVLHQDIDICGPFAEPIGSSRVPFSSAYRRKIMTNKPYFDEVFIDESRVVGFIAPDRAMKHTFFDIVVDQFRRVPPVVYDGLSGKHVVVIGANIGIGFEAAKHFARMKPAKLILACRSQQRGEEALKQLKEETRCEVAELWLVDLANFSSVKAFANLYEKEGGRLDLLIANAAFLPIGNTPQMTAEGWELAFQTNVLSQSLLSLLLLPRMLETAHENATLPRLVVVSSDTHYFSTMGTQRDLLGSEKPLNVFGSQAFCTPSIMSSRYFDTKLLNVLFTRALADRLRDEPLIVDTVNPGYCYSGLRRGLSGVRGVLNWIMDLVLARSTEKGARQLVWAAVGAKGHEDRLRGAYINLAAVAEPSDYAVSKKGCGDQNKLWDNLIDILAGIDPRVQDVVQKHLISVNAGL</sequence>
<organism evidence="2 3">
    <name type="scientific">Agrocybe chaxingu</name>
    <dbReference type="NCBI Taxonomy" id="84603"/>
    <lineage>
        <taxon>Eukaryota</taxon>
        <taxon>Fungi</taxon>
        <taxon>Dikarya</taxon>
        <taxon>Basidiomycota</taxon>
        <taxon>Agaricomycotina</taxon>
        <taxon>Agaricomycetes</taxon>
        <taxon>Agaricomycetidae</taxon>
        <taxon>Agaricales</taxon>
        <taxon>Agaricineae</taxon>
        <taxon>Strophariaceae</taxon>
        <taxon>Agrocybe</taxon>
    </lineage>
</organism>
<dbReference type="EMBL" id="JANKHO010000644">
    <property type="protein sequence ID" value="KAJ3507601.1"/>
    <property type="molecule type" value="Genomic_DNA"/>
</dbReference>
<dbReference type="PRINTS" id="PR00081">
    <property type="entry name" value="GDHRDH"/>
</dbReference>
<protein>
    <submittedName>
        <fullName evidence="2">Uncharacterized protein</fullName>
    </submittedName>
</protein>
<dbReference type="GO" id="GO:0016491">
    <property type="term" value="F:oxidoreductase activity"/>
    <property type="evidence" value="ECO:0007669"/>
    <property type="project" value="UniProtKB-KW"/>
</dbReference>
<dbReference type="OrthoDB" id="542013at2759"/>
<keyword evidence="1" id="KW-0560">Oxidoreductase</keyword>
<evidence type="ECO:0000313" key="2">
    <source>
        <dbReference type="EMBL" id="KAJ3507601.1"/>
    </source>
</evidence>
<dbReference type="Proteomes" id="UP001148786">
    <property type="component" value="Unassembled WGS sequence"/>
</dbReference>
<name>A0A9W8K166_9AGAR</name>
<evidence type="ECO:0000313" key="3">
    <source>
        <dbReference type="Proteomes" id="UP001148786"/>
    </source>
</evidence>
<dbReference type="InterPro" id="IPR002347">
    <property type="entry name" value="SDR_fam"/>
</dbReference>
<reference evidence="2" key="1">
    <citation type="submission" date="2022-07" db="EMBL/GenBank/DDBJ databases">
        <title>Genome Sequence of Agrocybe chaxingu.</title>
        <authorList>
            <person name="Buettner E."/>
        </authorList>
    </citation>
    <scope>NUCLEOTIDE SEQUENCE</scope>
    <source>
        <strain evidence="2">MP-N11</strain>
    </source>
</reference>
<proteinExistence type="predicted"/>
<dbReference type="Pfam" id="PF00106">
    <property type="entry name" value="adh_short"/>
    <property type="match status" value="1"/>
</dbReference>
<dbReference type="PANTHER" id="PTHR43157:SF31">
    <property type="entry name" value="PHOSPHATIDYLINOSITOL-GLYCAN BIOSYNTHESIS CLASS F PROTEIN"/>
    <property type="match status" value="1"/>
</dbReference>
<dbReference type="AlphaFoldDB" id="A0A9W8K166"/>
<dbReference type="SUPFAM" id="SSF51735">
    <property type="entry name" value="NAD(P)-binding Rossmann-fold domains"/>
    <property type="match status" value="1"/>
</dbReference>
<keyword evidence="3" id="KW-1185">Reference proteome</keyword>
<evidence type="ECO:0000256" key="1">
    <source>
        <dbReference type="ARBA" id="ARBA00023002"/>
    </source>
</evidence>
<gene>
    <name evidence="2" type="ORF">NLJ89_g6210</name>
</gene>
<dbReference type="Gene3D" id="3.40.50.720">
    <property type="entry name" value="NAD(P)-binding Rossmann-like Domain"/>
    <property type="match status" value="1"/>
</dbReference>
<comment type="caution">
    <text evidence="2">The sequence shown here is derived from an EMBL/GenBank/DDBJ whole genome shotgun (WGS) entry which is preliminary data.</text>
</comment>
<accession>A0A9W8K166</accession>